<dbReference type="AlphaFoldDB" id="A0A8C5AQ66"/>
<evidence type="ECO:0000313" key="3">
    <source>
        <dbReference type="Proteomes" id="UP000694546"/>
    </source>
</evidence>
<keyword evidence="1" id="KW-1133">Transmembrane helix</keyword>
<evidence type="ECO:0000313" key="2">
    <source>
        <dbReference type="Ensembl" id="ENSGMOP00000034961.1"/>
    </source>
</evidence>
<protein>
    <submittedName>
        <fullName evidence="2">Uncharacterized protein</fullName>
    </submittedName>
</protein>
<dbReference type="Ensembl" id="ENSGMOT00000070061.1">
    <property type="protein sequence ID" value="ENSGMOP00000034961.1"/>
    <property type="gene ID" value="ENSGMOG00000026391.1"/>
</dbReference>
<reference evidence="2" key="1">
    <citation type="submission" date="2025-08" db="UniProtKB">
        <authorList>
            <consortium name="Ensembl"/>
        </authorList>
    </citation>
    <scope>IDENTIFICATION</scope>
</reference>
<keyword evidence="1" id="KW-0812">Transmembrane</keyword>
<organism evidence="2 3">
    <name type="scientific">Gadus morhua</name>
    <name type="common">Atlantic cod</name>
    <dbReference type="NCBI Taxonomy" id="8049"/>
    <lineage>
        <taxon>Eukaryota</taxon>
        <taxon>Metazoa</taxon>
        <taxon>Chordata</taxon>
        <taxon>Craniata</taxon>
        <taxon>Vertebrata</taxon>
        <taxon>Euteleostomi</taxon>
        <taxon>Actinopterygii</taxon>
        <taxon>Neopterygii</taxon>
        <taxon>Teleostei</taxon>
        <taxon>Neoteleostei</taxon>
        <taxon>Acanthomorphata</taxon>
        <taxon>Zeiogadaria</taxon>
        <taxon>Gadariae</taxon>
        <taxon>Gadiformes</taxon>
        <taxon>Gadoidei</taxon>
        <taxon>Gadidae</taxon>
        <taxon>Gadus</taxon>
    </lineage>
</organism>
<name>A0A8C5AQ66_GADMO</name>
<accession>A0A8C5AQ66</accession>
<evidence type="ECO:0000256" key="1">
    <source>
        <dbReference type="SAM" id="Phobius"/>
    </source>
</evidence>
<proteinExistence type="predicted"/>
<keyword evidence="3" id="KW-1185">Reference proteome</keyword>
<feature type="transmembrane region" description="Helical" evidence="1">
    <location>
        <begin position="31"/>
        <end position="53"/>
    </location>
</feature>
<reference evidence="2" key="2">
    <citation type="submission" date="2025-09" db="UniProtKB">
        <authorList>
            <consortium name="Ensembl"/>
        </authorList>
    </citation>
    <scope>IDENTIFICATION</scope>
</reference>
<keyword evidence="1" id="KW-0472">Membrane</keyword>
<sequence length="131" mass="14035">IERTHSSSFPMSVSSSHCLTSNKMDDFAMRAGFLAFLAAYSVTRCCLIFSASVSSSSLPNRSKSSSSLTFVQGAAGADAAATGDFSRTATRLSSLDRADLRSSTTEQTRGGEESDLIQPVCLMNLFLWPFI</sequence>
<dbReference type="Proteomes" id="UP000694546">
    <property type="component" value="Chromosome 12"/>
</dbReference>
<dbReference type="GeneTree" id="ENSGT00970000197326"/>